<evidence type="ECO:0000313" key="1">
    <source>
        <dbReference type="EMBL" id="QDY67581.1"/>
    </source>
</evidence>
<evidence type="ECO:0000313" key="2">
    <source>
        <dbReference type="EMBL" id="UUX59763.1"/>
    </source>
</evidence>
<accession>A0A5B8IRM1</accession>
<organism evidence="2 4">
    <name type="scientific">Glutamicibacter halophytocola</name>
    <dbReference type="NCBI Taxonomy" id="1933880"/>
    <lineage>
        <taxon>Bacteria</taxon>
        <taxon>Bacillati</taxon>
        <taxon>Actinomycetota</taxon>
        <taxon>Actinomycetes</taxon>
        <taxon>Micrococcales</taxon>
        <taxon>Micrococcaceae</taxon>
        <taxon>Glutamicibacter</taxon>
    </lineage>
</organism>
<gene>
    <name evidence="1" type="ORF">FQA45_15420</name>
    <name evidence="2" type="ORF">NUH22_03835</name>
</gene>
<keyword evidence="3" id="KW-1185">Reference proteome</keyword>
<dbReference type="EMBL" id="CP102487">
    <property type="protein sequence ID" value="UUX59763.1"/>
    <property type="molecule type" value="Genomic_DNA"/>
</dbReference>
<name>A0A5B8IRM1_9MICC</name>
<evidence type="ECO:0000313" key="4">
    <source>
        <dbReference type="Proteomes" id="UP001060018"/>
    </source>
</evidence>
<reference evidence="2" key="2">
    <citation type="journal article" date="2022" name="Pest Manag. Sci.">
        <title>Glutamicibacter halophytocola-mediated host fitness of potato tuber moth on Solanaceae crops.</title>
        <authorList>
            <person name="Wang W."/>
            <person name="Xiao G."/>
            <person name="Du G."/>
            <person name="Chang L."/>
            <person name="Yang Y."/>
            <person name="Ye J."/>
            <person name="Chen B."/>
        </authorList>
    </citation>
    <scope>NUCLEOTIDE SEQUENCE</scope>
    <source>
        <strain evidence="2">S2</strain>
    </source>
</reference>
<dbReference type="Proteomes" id="UP000320717">
    <property type="component" value="Chromosome"/>
</dbReference>
<dbReference type="OrthoDB" id="8246499at2"/>
<dbReference type="EMBL" id="CP042260">
    <property type="protein sequence ID" value="QDY67581.1"/>
    <property type="molecule type" value="Genomic_DNA"/>
</dbReference>
<dbReference type="Proteomes" id="UP001060018">
    <property type="component" value="Chromosome"/>
</dbReference>
<dbReference type="RefSeq" id="WP_146277849.1">
    <property type="nucleotide sequence ID" value="NZ_CP042260.1"/>
</dbReference>
<proteinExistence type="predicted"/>
<protein>
    <recommendedName>
        <fullName evidence="5">Helicase</fullName>
    </recommendedName>
</protein>
<evidence type="ECO:0008006" key="5">
    <source>
        <dbReference type="Google" id="ProtNLM"/>
    </source>
</evidence>
<evidence type="ECO:0000313" key="3">
    <source>
        <dbReference type="Proteomes" id="UP000320717"/>
    </source>
</evidence>
<dbReference type="AlphaFoldDB" id="A0A5B8IRM1"/>
<sequence length="155" mass="17088">MEFGTRQVTLGGLERAHLQQRMAEAGVQLNDYAKVLLAHEIFERIAPVRMLNLVSRTVQQLGLDAGATLPEIFDRAISSGLGLCPAITGPYLRLEFLDQAASRDSLTISSAALGDEGFPRGFYLRVVEGAVWLRGYRCDDTHGFALADTFVFQDR</sequence>
<reference evidence="1 3" key="1">
    <citation type="submission" date="2019-07" db="EMBL/GenBank/DDBJ databases">
        <title>Complete Genome Sequence of drought tolerant Plant Growth-Promoting Rhizobacterium Glutamicibacter halophytocola DR408.</title>
        <authorList>
            <person name="Nishu S.D."/>
            <person name="Lee T.K."/>
        </authorList>
    </citation>
    <scope>NUCLEOTIDE SEQUENCE [LARGE SCALE GENOMIC DNA]</scope>
    <source>
        <strain evidence="1 3">DR408</strain>
    </source>
</reference>